<evidence type="ECO:0000313" key="3">
    <source>
        <dbReference type="EMBL" id="KAJ8038488.1"/>
    </source>
</evidence>
<evidence type="ECO:0000256" key="1">
    <source>
        <dbReference type="PIRSR" id="PIRSR602157-1"/>
    </source>
</evidence>
<reference evidence="3" key="1">
    <citation type="submission" date="2021-10" db="EMBL/GenBank/DDBJ databases">
        <title>Tropical sea cucumber genome reveals ecological adaptation and Cuvierian tubules defense mechanism.</title>
        <authorList>
            <person name="Chen T."/>
        </authorList>
    </citation>
    <scope>NUCLEOTIDE SEQUENCE</scope>
    <source>
        <strain evidence="3">Nanhai2018</strain>
        <tissue evidence="3">Muscle</tissue>
    </source>
</reference>
<comment type="caution">
    <text evidence="3">The sequence shown here is derived from an EMBL/GenBank/DDBJ whole genome shotgun (WGS) entry which is preliminary data.</text>
</comment>
<proteinExistence type="predicted"/>
<gene>
    <name evidence="3" type="ORF">HOLleu_15925</name>
</gene>
<feature type="binding site" evidence="1">
    <location>
        <position position="323"/>
    </location>
    <ligand>
        <name>cyanocob(III)alamin</name>
        <dbReference type="ChEBI" id="CHEBI:17439"/>
    </ligand>
</feature>
<dbReference type="PANTHER" id="PTHR45913:SF5">
    <property type="entry name" value="GENERAL TRANSCRIPTION FACTOR II-I REPEAT DOMAIN-CONTAINING PROTEIN 2A-LIKE PROTEIN"/>
    <property type="match status" value="1"/>
</dbReference>
<dbReference type="OrthoDB" id="6623314at2759"/>
<dbReference type="SUPFAM" id="SSF48239">
    <property type="entry name" value="Terpenoid cyclases/Protein prenyltransferases"/>
    <property type="match status" value="1"/>
</dbReference>
<feature type="disulfide bond" evidence="2">
    <location>
        <begin position="238"/>
        <end position="286"/>
    </location>
</feature>
<dbReference type="InterPro" id="IPR008930">
    <property type="entry name" value="Terpenoid_cyclase/PrenylTrfase"/>
</dbReference>
<dbReference type="SUPFAM" id="SSF53098">
    <property type="entry name" value="Ribonuclease H-like"/>
    <property type="match status" value="1"/>
</dbReference>
<dbReference type="InterPro" id="IPR002157">
    <property type="entry name" value="Cbl-bd_prot"/>
</dbReference>
<organism evidence="3 4">
    <name type="scientific">Holothuria leucospilota</name>
    <name type="common">Black long sea cucumber</name>
    <name type="synonym">Mertensiothuria leucospilota</name>
    <dbReference type="NCBI Taxonomy" id="206669"/>
    <lineage>
        <taxon>Eukaryota</taxon>
        <taxon>Metazoa</taxon>
        <taxon>Echinodermata</taxon>
        <taxon>Eleutherozoa</taxon>
        <taxon>Echinozoa</taxon>
        <taxon>Holothuroidea</taxon>
        <taxon>Aspidochirotacea</taxon>
        <taxon>Aspidochirotida</taxon>
        <taxon>Holothuriidae</taxon>
        <taxon>Holothuria</taxon>
    </lineage>
</organism>
<feature type="binding site" evidence="1">
    <location>
        <position position="370"/>
    </location>
    <ligand>
        <name>cyanocob(III)alamin</name>
        <dbReference type="ChEBI" id="CHEBI:17439"/>
    </ligand>
</feature>
<sequence>MTHYKAGCRLIQKNSIELITKDVCWILTISDLPIRQKRRSSDTCVKMQLTIITACVLLMVPLSKAGYLGCQICGGKYPDLNEELSQVREAAVQWLADQQNGDGSWPSVNTQNAILGLQLANTSWLASQGLDERLLTKSRLDVELLRQLLPVRSEVCDEYRGRGTIRFPGWSQLGCPGTFERGAGILAQYMLSLQSICCPTDDFYGVNLKCTMTNLLRDFPEDNFNNFFQYSFAILSMCSCDADIFWKALRKLAEGSDKSDPCYSPFGDDSGRNIDILSMQVMAMTCARDQAIYKNVPNWDAILDARIQCILDGQNNDDGSFGNSITTALAIQALTAAGTDPTVWFCNATASWLLRQQTNGDFGGVGATAQILPFLYCNNFGSLRNITIDCPEFDEQPMPPPINPGDPTVNFNLEVIVDDTNTTYSVTILEGENLYFGMIRLAYLDPNFTQHKNGHIDFMHMMLRKVVLRLEENGVSLQATPTMQTADVCTGDTRVSLLRTPAKSTLRQFKMLLNDLDSEYGDLVYHCEVRWLSRGNMLMRFYQLRDEAKQFMKMKGKPVAELSDSKWLCDLAFMVDITKYLSELNVKLQGPTQLLSSLLSNVRSFEAKLKLCKAQFDRGNTVHFPTLQGQKPSTTSEYAAESAKLIEAFGERFQDVKEKQEELSTFATPFNVEPVDVPENLQLEIIQLQSNDELKARYNNLPLLEFYQRYIRVDDFPILRRHALRYASVFGTTYCCEQFFSKLTLAQNRLRSRLTDTNLERQLRLATSSIKADTTSLIREKQFQPSHKLKIEKVVQLRKFVTSDSAFGQSIDAINGVADDADSSLYWTIHIGQEGTFAPRGIEGLYPTEGETYLFILTDFS</sequence>
<name>A0A9Q1HAI7_HOLLE</name>
<dbReference type="InterPro" id="IPR012337">
    <property type="entry name" value="RNaseH-like_sf"/>
</dbReference>
<dbReference type="Gene3D" id="1.50.10.20">
    <property type="match status" value="1"/>
</dbReference>
<dbReference type="EMBL" id="JAIZAY010000007">
    <property type="protein sequence ID" value="KAJ8038488.1"/>
    <property type="molecule type" value="Genomic_DNA"/>
</dbReference>
<dbReference type="Pfam" id="PF01122">
    <property type="entry name" value="Cobalamin_bind"/>
    <property type="match status" value="1"/>
</dbReference>
<dbReference type="AlphaFoldDB" id="A0A9Q1HAI7"/>
<protein>
    <submittedName>
        <fullName evidence="3">General transcription factor II-I repeat domain-containing protein 2A</fullName>
    </submittedName>
</protein>
<accession>A0A9Q1HAI7</accession>
<keyword evidence="1" id="KW-0170">Cobalt</keyword>
<feature type="binding site" evidence="1">
    <location>
        <position position="275"/>
    </location>
    <ligand>
        <name>cyanocob(III)alamin</name>
        <dbReference type="ChEBI" id="CHEBI:17439"/>
    </ligand>
</feature>
<dbReference type="Proteomes" id="UP001152320">
    <property type="component" value="Chromosome 7"/>
</dbReference>
<dbReference type="Gene3D" id="2.170.130.30">
    <property type="match status" value="1"/>
</dbReference>
<dbReference type="PANTHER" id="PTHR45913">
    <property type="entry name" value="EPM2A-INTERACTING PROTEIN 1"/>
    <property type="match status" value="1"/>
</dbReference>
<evidence type="ECO:0000313" key="4">
    <source>
        <dbReference type="Proteomes" id="UP001152320"/>
    </source>
</evidence>
<dbReference type="GO" id="GO:0015889">
    <property type="term" value="P:cobalamin transport"/>
    <property type="evidence" value="ECO:0007669"/>
    <property type="project" value="InterPro"/>
</dbReference>
<keyword evidence="4" id="KW-1185">Reference proteome</keyword>
<keyword evidence="2" id="KW-1015">Disulfide bond</keyword>
<evidence type="ECO:0000256" key="2">
    <source>
        <dbReference type="PIRSR" id="PIRSR602157-2"/>
    </source>
</evidence>
<dbReference type="GO" id="GO:0031419">
    <property type="term" value="F:cobalamin binding"/>
    <property type="evidence" value="ECO:0007669"/>
    <property type="project" value="InterPro"/>
</dbReference>